<feature type="chain" id="PRO_5011825189" description="Porin" evidence="10">
    <location>
        <begin position="21"/>
        <end position="410"/>
    </location>
</feature>
<dbReference type="AlphaFoldDB" id="A0A1U9JUJ2"/>
<dbReference type="STRING" id="1902579.BHV28_08430"/>
<protein>
    <recommendedName>
        <fullName evidence="10">Porin</fullName>
    </recommendedName>
</protein>
<evidence type="ECO:0000256" key="2">
    <source>
        <dbReference type="ARBA" id="ARBA00022448"/>
    </source>
</evidence>
<gene>
    <name evidence="11" type="ORF">BHV28_08430</name>
</gene>
<evidence type="ECO:0000256" key="1">
    <source>
        <dbReference type="ARBA" id="ARBA00009521"/>
    </source>
</evidence>
<comment type="similarity">
    <text evidence="1 10">Belongs to the alphaproteobacteria porin family.</text>
</comment>
<keyword evidence="9 10" id="KW-0998">Cell outer membrane</keyword>
<keyword evidence="5 10" id="KW-0732">Signal</keyword>
<keyword evidence="6 10" id="KW-0406">Ion transport</keyword>
<evidence type="ECO:0000256" key="5">
    <source>
        <dbReference type="ARBA" id="ARBA00022729"/>
    </source>
</evidence>
<dbReference type="KEGG" id="thd:BHV28_08430"/>
<evidence type="ECO:0000256" key="6">
    <source>
        <dbReference type="ARBA" id="ARBA00023065"/>
    </source>
</evidence>
<evidence type="ECO:0000256" key="4">
    <source>
        <dbReference type="ARBA" id="ARBA00022692"/>
    </source>
</evidence>
<evidence type="ECO:0000313" key="12">
    <source>
        <dbReference type="Proteomes" id="UP000188912"/>
    </source>
</evidence>
<name>A0A1U9JUJ2_9HYPH</name>
<comment type="subcellular location">
    <subcellularLocation>
        <location evidence="10">Cell outer membrane</location>
        <topology evidence="10">Multi-pass membrane protein</topology>
    </subcellularLocation>
</comment>
<dbReference type="InterPro" id="IPR003684">
    <property type="entry name" value="Porin_alphabac"/>
</dbReference>
<dbReference type="Pfam" id="PF02530">
    <property type="entry name" value="Porin_2"/>
    <property type="match status" value="1"/>
</dbReference>
<evidence type="ECO:0000256" key="9">
    <source>
        <dbReference type="ARBA" id="ARBA00023237"/>
    </source>
</evidence>
<keyword evidence="12" id="KW-1185">Reference proteome</keyword>
<comment type="domain">
    <text evidence="10">Consists of 16-stranded beta-barrel sheets, with large surface-exposed loops, that form a transmembrane pore at the center of each barrel. The pore is partially ocluded by a peptide loop that folds into the pore lumen.</text>
</comment>
<reference evidence="11 12" key="1">
    <citation type="journal article" date="2010" name="Science">
        <title>Genomic comparison of the ants Camponotus floridanus and Harpegnathos saltator.</title>
        <authorList>
            <person name="Bonasio R."/>
            <person name="Zhang G."/>
            <person name="Ye C."/>
            <person name="Mutti N.S."/>
            <person name="Fang X."/>
            <person name="Qin N."/>
            <person name="Donahue G."/>
            <person name="Yang P."/>
            <person name="Li Q."/>
            <person name="Li C."/>
            <person name="Zhang P."/>
            <person name="Huang Z."/>
            <person name="Berger S.L."/>
            <person name="Reinberg D."/>
            <person name="Wang J."/>
            <person name="Liebig J."/>
        </authorList>
    </citation>
    <scope>NUCLEOTIDE SEQUENCE [LARGE SCALE GENOMIC DNA]</scope>
    <source>
        <strain evidence="11 12">Hsal</strain>
    </source>
</reference>
<dbReference type="GO" id="GO:0009279">
    <property type="term" value="C:cell outer membrane"/>
    <property type="evidence" value="ECO:0007669"/>
    <property type="project" value="UniProtKB-SubCell"/>
</dbReference>
<evidence type="ECO:0000256" key="3">
    <source>
        <dbReference type="ARBA" id="ARBA00022452"/>
    </source>
</evidence>
<evidence type="ECO:0000256" key="8">
    <source>
        <dbReference type="ARBA" id="ARBA00023136"/>
    </source>
</evidence>
<reference evidence="11 12" key="2">
    <citation type="journal article" date="2016" name="Sci. Rep.">
        <title>The genome of Rhizobiales bacteria in predatory ants reveals urease gene functions but no genes for nitrogen fixation.</title>
        <authorList>
            <person name="Neuvonen M.M."/>
            <person name="Tamarit D."/>
            <person name="Naslund K."/>
            <person name="Liebig J."/>
            <person name="Feldhaar H."/>
            <person name="Moran N.A."/>
            <person name="Guy L."/>
            <person name="Andersson S.G."/>
        </authorList>
    </citation>
    <scope>NUCLEOTIDE SEQUENCE [LARGE SCALE GENOMIC DNA]</scope>
    <source>
        <strain evidence="11 12">Hsal</strain>
    </source>
</reference>
<accession>A0A1U9JUJ2</accession>
<keyword evidence="7 10" id="KW-0626">Porin</keyword>
<dbReference type="Proteomes" id="UP000188912">
    <property type="component" value="Chromosome"/>
</dbReference>
<dbReference type="GO" id="GO:0046930">
    <property type="term" value="C:pore complex"/>
    <property type="evidence" value="ECO:0007669"/>
    <property type="project" value="UniProtKB-KW"/>
</dbReference>
<keyword evidence="3 10" id="KW-1134">Transmembrane beta strand</keyword>
<keyword evidence="4 10" id="KW-0812">Transmembrane</keyword>
<keyword evidence="2 10" id="KW-0813">Transport</keyword>
<evidence type="ECO:0000256" key="10">
    <source>
        <dbReference type="RuleBase" id="RU364005"/>
    </source>
</evidence>
<evidence type="ECO:0000256" key="7">
    <source>
        <dbReference type="ARBA" id="ARBA00023114"/>
    </source>
</evidence>
<feature type="signal peptide" evidence="10">
    <location>
        <begin position="1"/>
        <end position="20"/>
    </location>
</feature>
<sequence length="410" mass="46021">MTTRLFLSTAALVISGPVFAADIFIAEPEPVEFVRVCDAYGSGYFYIPGTQTCMRLSGHVRAELKAGDNVHSYNKRKSRNTYAWRARGELRFDTVSDTELGSLRTVIELRTQWDDGADRINGQLRFGYMDLNGLRVGVDESIFWHWTGYLGKMVNDDVVDPGMYQRSNVISYTYMADNGFSAILGIEQGSDAGSDDTGNNYSRNDSGFRVGPDNGISIADEPGVHRFHSGSLIRDYTPNVLFGAKYAQNWGSITAVGAYDSEWDSWAAKIRADIHATDQLSLWFMVGYKSNDDYYAYDAAYTKKKNNGQDYYFRLHTTQYGDWGGDWIVWGGAAYALTDRTILNTQLTYDDTSVFSASTNVTHMLVPGLNVIPEFTYVHHGDNTKWDDGSRVTFQGQDAFQGAIRLQRNF</sequence>
<comment type="function">
    <text evidence="10">Forms passive diffusion pores that allow small molecular weight hydrophilic materials across the outer membrane.</text>
</comment>
<dbReference type="EMBL" id="CP017315">
    <property type="protein sequence ID" value="AQS41542.1"/>
    <property type="molecule type" value="Genomic_DNA"/>
</dbReference>
<organism evidence="11 12">
    <name type="scientific">Candidatus Tokpelaia hoelldobleri</name>
    <dbReference type="NCBI Taxonomy" id="1902579"/>
    <lineage>
        <taxon>Bacteria</taxon>
        <taxon>Pseudomonadati</taxon>
        <taxon>Pseudomonadota</taxon>
        <taxon>Alphaproteobacteria</taxon>
        <taxon>Hyphomicrobiales</taxon>
        <taxon>Candidatus Tokpelaia</taxon>
    </lineage>
</organism>
<dbReference type="SUPFAM" id="SSF56935">
    <property type="entry name" value="Porins"/>
    <property type="match status" value="1"/>
</dbReference>
<keyword evidence="8 10" id="KW-0472">Membrane</keyword>
<proteinExistence type="inferred from homology"/>
<dbReference type="GO" id="GO:0015288">
    <property type="term" value="F:porin activity"/>
    <property type="evidence" value="ECO:0007669"/>
    <property type="project" value="UniProtKB-KW"/>
</dbReference>
<dbReference type="GO" id="GO:0006811">
    <property type="term" value="P:monoatomic ion transport"/>
    <property type="evidence" value="ECO:0007669"/>
    <property type="project" value="UniProtKB-KW"/>
</dbReference>
<evidence type="ECO:0000313" key="11">
    <source>
        <dbReference type="EMBL" id="AQS41542.1"/>
    </source>
</evidence>